<sequence>MGFCSRRYFFLSVCLLQMVLVMALFIISHKTFIIFFQLSVIERQVFDFLGYLWIPILVNFFEIIFIILGFFGAYQYRPKYIISYILWHLFWLGWNIFIICLYLDVANLDHKTNKVLKLDLKSESWWSNEGPGCRKVVRLKDEPFKAEIENCLVNYVHVEIFQAGLQCVIALLGIVIGICLSRIFLEEDDTSCVAKTDDSPKSKTSKCNDERFLWETQHKQQKTFNDTFLDEKLT</sequence>
<keyword evidence="4 7" id="KW-0812">Transmembrane</keyword>
<dbReference type="OrthoDB" id="10050321at2759"/>
<proteinExistence type="inferred from homology"/>
<keyword evidence="5 7" id="KW-1133">Transmembrane helix</keyword>
<evidence type="ECO:0000256" key="6">
    <source>
        <dbReference type="ARBA" id="ARBA00023136"/>
    </source>
</evidence>
<comment type="similarity">
    <text evidence="2 7">Belongs to the NKAIN family.</text>
</comment>
<dbReference type="PANTHER" id="PTHR13084:SF6">
    <property type="entry name" value="SODIUM_POTASSIUM-TRANSPORTING ATPASE SUBUNIT BETA-1-INTERACTING PROTEIN"/>
    <property type="match status" value="1"/>
</dbReference>
<keyword evidence="9" id="KW-1185">Reference proteome</keyword>
<evidence type="ECO:0000256" key="5">
    <source>
        <dbReference type="ARBA" id="ARBA00022989"/>
    </source>
</evidence>
<keyword evidence="3 7" id="KW-1003">Cell membrane</keyword>
<reference evidence="8 9" key="1">
    <citation type="submission" date="2017-03" db="EMBL/GenBank/DDBJ databases">
        <title>Genome of the blue death feigning beetle - Asbolus verrucosus.</title>
        <authorList>
            <person name="Rider S.D."/>
        </authorList>
    </citation>
    <scope>NUCLEOTIDE SEQUENCE [LARGE SCALE GENOMIC DNA]</scope>
    <source>
        <strain evidence="8">Butters</strain>
        <tissue evidence="8">Head and leg muscle</tissue>
    </source>
</reference>
<feature type="transmembrane region" description="Helical" evidence="7">
    <location>
        <begin position="85"/>
        <end position="105"/>
    </location>
</feature>
<dbReference type="Pfam" id="PF05640">
    <property type="entry name" value="NKAIN"/>
    <property type="match status" value="1"/>
</dbReference>
<evidence type="ECO:0000313" key="9">
    <source>
        <dbReference type="Proteomes" id="UP000292052"/>
    </source>
</evidence>
<feature type="transmembrane region" description="Helical" evidence="7">
    <location>
        <begin position="48"/>
        <end position="73"/>
    </location>
</feature>
<feature type="transmembrane region" description="Helical" evidence="7">
    <location>
        <begin position="163"/>
        <end position="185"/>
    </location>
</feature>
<dbReference type="PANTHER" id="PTHR13084">
    <property type="entry name" value="T-CELL LYMPHOMA BREAKPOINT-ASSOCIATED TARGET 1-RELATED"/>
    <property type="match status" value="1"/>
</dbReference>
<dbReference type="InterPro" id="IPR008516">
    <property type="entry name" value="Na/K-Atpase_Interacting"/>
</dbReference>
<keyword evidence="6 7" id="KW-0472">Membrane</keyword>
<protein>
    <recommendedName>
        <fullName evidence="7">Sodium/potassium-transporting ATPase subunit beta-1-interacting protein</fullName>
        <shortName evidence="7">Na(+)/K(+)-transporting ATPase subunit beta-1-interacting protein</shortName>
    </recommendedName>
</protein>
<evidence type="ECO:0000256" key="4">
    <source>
        <dbReference type="ARBA" id="ARBA00022692"/>
    </source>
</evidence>
<dbReference type="Proteomes" id="UP000292052">
    <property type="component" value="Unassembled WGS sequence"/>
</dbReference>
<dbReference type="AlphaFoldDB" id="A0A482WBI3"/>
<dbReference type="GO" id="GO:0005886">
    <property type="term" value="C:plasma membrane"/>
    <property type="evidence" value="ECO:0007669"/>
    <property type="project" value="UniProtKB-SubCell"/>
</dbReference>
<evidence type="ECO:0000256" key="7">
    <source>
        <dbReference type="RuleBase" id="RU368041"/>
    </source>
</evidence>
<dbReference type="EMBL" id="QDEB01006943">
    <property type="protein sequence ID" value="RZC42572.1"/>
    <property type="molecule type" value="Genomic_DNA"/>
</dbReference>
<organism evidence="8 9">
    <name type="scientific">Asbolus verrucosus</name>
    <name type="common">Desert ironclad beetle</name>
    <dbReference type="NCBI Taxonomy" id="1661398"/>
    <lineage>
        <taxon>Eukaryota</taxon>
        <taxon>Metazoa</taxon>
        <taxon>Ecdysozoa</taxon>
        <taxon>Arthropoda</taxon>
        <taxon>Hexapoda</taxon>
        <taxon>Insecta</taxon>
        <taxon>Pterygota</taxon>
        <taxon>Neoptera</taxon>
        <taxon>Endopterygota</taxon>
        <taxon>Coleoptera</taxon>
        <taxon>Polyphaga</taxon>
        <taxon>Cucujiformia</taxon>
        <taxon>Tenebrionidae</taxon>
        <taxon>Pimeliinae</taxon>
        <taxon>Asbolus</taxon>
    </lineage>
</organism>
<name>A0A482WBI3_ASBVE</name>
<gene>
    <name evidence="8" type="ORF">BDFB_004241</name>
</gene>
<comment type="subcellular location">
    <subcellularLocation>
        <location evidence="1 7">Cell membrane</location>
        <topology evidence="1 7">Multi-pass membrane protein</topology>
    </subcellularLocation>
</comment>
<evidence type="ECO:0000256" key="1">
    <source>
        <dbReference type="ARBA" id="ARBA00004651"/>
    </source>
</evidence>
<evidence type="ECO:0000256" key="2">
    <source>
        <dbReference type="ARBA" id="ARBA00006364"/>
    </source>
</evidence>
<evidence type="ECO:0000313" key="8">
    <source>
        <dbReference type="EMBL" id="RZC42572.1"/>
    </source>
</evidence>
<feature type="transmembrane region" description="Helical" evidence="7">
    <location>
        <begin position="7"/>
        <end position="28"/>
    </location>
</feature>
<comment type="caution">
    <text evidence="8">The sequence shown here is derived from an EMBL/GenBank/DDBJ whole genome shotgun (WGS) entry which is preliminary data.</text>
</comment>
<evidence type="ECO:0000256" key="3">
    <source>
        <dbReference type="ARBA" id="ARBA00022475"/>
    </source>
</evidence>
<dbReference type="GO" id="GO:0002028">
    <property type="term" value="P:regulation of sodium ion transport"/>
    <property type="evidence" value="ECO:0007669"/>
    <property type="project" value="UniProtKB-UniRule"/>
</dbReference>
<accession>A0A482WBI3</accession>